<evidence type="ECO:0000259" key="1">
    <source>
        <dbReference type="Pfam" id="PF09537"/>
    </source>
</evidence>
<comment type="caution">
    <text evidence="2">The sequence shown here is derived from an EMBL/GenBank/DDBJ whole genome shotgun (WGS) entry which is preliminary data.</text>
</comment>
<dbReference type="Pfam" id="PF09537">
    <property type="entry name" value="DUF2383"/>
    <property type="match status" value="1"/>
</dbReference>
<dbReference type="AlphaFoldDB" id="Q1YKU8"/>
<accession>Q1YKU8</accession>
<sequence length="149" mass="16230">MVTTVGTETDIKSLVRDLIILEHDAIAAYETCIENLSDKSLATQVAAFRKDHQQHLDVLHEMARELSFDPPTSGDMKQVLTTGKVALAGLMGDATILKAMKTNEDDTVAAYRRAADHGDAVPKSKAFFASALADEERHRAWMDSTAASL</sequence>
<reference evidence="2 3" key="1">
    <citation type="journal article" date="2008" name="Appl. Environ. Microbiol.">
        <title>Genomic insights into Mn(II) oxidation by the marine alphaproteobacterium Aurantimonas sp. strain SI85-9A1.</title>
        <authorList>
            <person name="Dick G.J."/>
            <person name="Podell S."/>
            <person name="Johnson H.A."/>
            <person name="Rivera-Espinoza Y."/>
            <person name="Bernier-Latmani R."/>
            <person name="McCarthy J.K."/>
            <person name="Torpey J.W."/>
            <person name="Clement B.G."/>
            <person name="Gaasterland T."/>
            <person name="Tebo B.M."/>
        </authorList>
    </citation>
    <scope>NUCLEOTIDE SEQUENCE [LARGE SCALE GENOMIC DNA]</scope>
    <source>
        <strain evidence="2 3">SI85-9A1</strain>
    </source>
</reference>
<name>Q1YKU8_AURMS</name>
<dbReference type="OrthoDB" id="7166292at2"/>
<feature type="domain" description="DUF2383" evidence="1">
    <location>
        <begin position="16"/>
        <end position="115"/>
    </location>
</feature>
<dbReference type="EMBL" id="AAPJ01000002">
    <property type="protein sequence ID" value="EAS50425.1"/>
    <property type="molecule type" value="Genomic_DNA"/>
</dbReference>
<keyword evidence="3" id="KW-1185">Reference proteome</keyword>
<evidence type="ECO:0000313" key="2">
    <source>
        <dbReference type="EMBL" id="EAS50425.1"/>
    </source>
</evidence>
<gene>
    <name evidence="2" type="ORF">SI859A1_00544</name>
</gene>
<dbReference type="Gene3D" id="1.20.1260.10">
    <property type="match status" value="1"/>
</dbReference>
<dbReference type="Proteomes" id="UP000000321">
    <property type="component" value="Unassembled WGS sequence"/>
</dbReference>
<dbReference type="BioCyc" id="AURANTIMONAS:SI859A1_00544-MONOMER"/>
<evidence type="ECO:0000313" key="3">
    <source>
        <dbReference type="Proteomes" id="UP000000321"/>
    </source>
</evidence>
<dbReference type="InterPro" id="IPR019052">
    <property type="entry name" value="DUF2383"/>
</dbReference>
<dbReference type="CDD" id="cd00657">
    <property type="entry name" value="Ferritin_like"/>
    <property type="match status" value="1"/>
</dbReference>
<dbReference type="RefSeq" id="WP_009208420.1">
    <property type="nucleotide sequence ID" value="NZ_BBWP01000013.1"/>
</dbReference>
<proteinExistence type="predicted"/>
<dbReference type="InterPro" id="IPR012347">
    <property type="entry name" value="Ferritin-like"/>
</dbReference>
<organism evidence="2 3">
    <name type="scientific">Aurantimonas manganoxydans (strain ATCC BAA-1229 / DSM 21871 / SI85-9A1)</name>
    <dbReference type="NCBI Taxonomy" id="287752"/>
    <lineage>
        <taxon>Bacteria</taxon>
        <taxon>Pseudomonadati</taxon>
        <taxon>Pseudomonadota</taxon>
        <taxon>Alphaproteobacteria</taxon>
        <taxon>Hyphomicrobiales</taxon>
        <taxon>Aurantimonadaceae</taxon>
        <taxon>Aurantimonas</taxon>
    </lineage>
</organism>
<dbReference type="HOGENOM" id="CLU_128722_1_0_5"/>
<protein>
    <recommendedName>
        <fullName evidence="1">DUF2383 domain-containing protein</fullName>
    </recommendedName>
</protein>
<dbReference type="SUPFAM" id="SSF47240">
    <property type="entry name" value="Ferritin-like"/>
    <property type="match status" value="1"/>
</dbReference>
<dbReference type="InterPro" id="IPR009078">
    <property type="entry name" value="Ferritin-like_SF"/>
</dbReference>